<dbReference type="Gene3D" id="3.90.180.10">
    <property type="entry name" value="Medium-chain alcohol dehydrogenases, catalytic domain"/>
    <property type="match status" value="1"/>
</dbReference>
<accession>X0TJ80</accession>
<gene>
    <name evidence="5" type="ORF">S01H1_08393</name>
</gene>
<dbReference type="InterPro" id="IPR050129">
    <property type="entry name" value="Zn_alcohol_dh"/>
</dbReference>
<dbReference type="GO" id="GO:0016491">
    <property type="term" value="F:oxidoreductase activity"/>
    <property type="evidence" value="ECO:0007669"/>
    <property type="project" value="UniProtKB-KW"/>
</dbReference>
<proteinExistence type="predicted"/>
<dbReference type="SUPFAM" id="SSF50129">
    <property type="entry name" value="GroES-like"/>
    <property type="match status" value="1"/>
</dbReference>
<evidence type="ECO:0000259" key="4">
    <source>
        <dbReference type="Pfam" id="PF08240"/>
    </source>
</evidence>
<dbReference type="PROSITE" id="PS00059">
    <property type="entry name" value="ADH_ZINC"/>
    <property type="match status" value="1"/>
</dbReference>
<dbReference type="InterPro" id="IPR013154">
    <property type="entry name" value="ADH-like_N"/>
</dbReference>
<dbReference type="EMBL" id="BARS01004308">
    <property type="protein sequence ID" value="GAF76150.1"/>
    <property type="molecule type" value="Genomic_DNA"/>
</dbReference>
<keyword evidence="1" id="KW-0479">Metal-binding</keyword>
<evidence type="ECO:0000256" key="3">
    <source>
        <dbReference type="ARBA" id="ARBA00023002"/>
    </source>
</evidence>
<organism evidence="5">
    <name type="scientific">marine sediment metagenome</name>
    <dbReference type="NCBI Taxonomy" id="412755"/>
    <lineage>
        <taxon>unclassified sequences</taxon>
        <taxon>metagenomes</taxon>
        <taxon>ecological metagenomes</taxon>
    </lineage>
</organism>
<dbReference type="PANTHER" id="PTHR43401:SF2">
    <property type="entry name" value="L-THREONINE 3-DEHYDROGENASE"/>
    <property type="match status" value="1"/>
</dbReference>
<feature type="non-terminal residue" evidence="5">
    <location>
        <position position="84"/>
    </location>
</feature>
<dbReference type="InterPro" id="IPR011032">
    <property type="entry name" value="GroES-like_sf"/>
</dbReference>
<dbReference type="Pfam" id="PF08240">
    <property type="entry name" value="ADH_N"/>
    <property type="match status" value="1"/>
</dbReference>
<protein>
    <recommendedName>
        <fullName evidence="4">Alcohol dehydrogenase-like N-terminal domain-containing protein</fullName>
    </recommendedName>
</protein>
<dbReference type="AlphaFoldDB" id="X0TJ80"/>
<keyword evidence="2" id="KW-0862">Zinc</keyword>
<evidence type="ECO:0000313" key="5">
    <source>
        <dbReference type="EMBL" id="GAF76150.1"/>
    </source>
</evidence>
<dbReference type="InterPro" id="IPR002328">
    <property type="entry name" value="ADH_Zn_CS"/>
</dbReference>
<sequence length="84" mass="9194">MKAAVFYEPNQPLKIEEVEAPKIEPNEILVKIAACGVCNTDLHYIDHGVPTFKKPPIILGHEPSGIVEEVGADVKDFKAGDRVL</sequence>
<feature type="domain" description="Alcohol dehydrogenase-like N-terminal" evidence="4">
    <location>
        <begin position="25"/>
        <end position="84"/>
    </location>
</feature>
<evidence type="ECO:0000256" key="2">
    <source>
        <dbReference type="ARBA" id="ARBA00022833"/>
    </source>
</evidence>
<dbReference type="PANTHER" id="PTHR43401">
    <property type="entry name" value="L-THREONINE 3-DEHYDROGENASE"/>
    <property type="match status" value="1"/>
</dbReference>
<evidence type="ECO:0000256" key="1">
    <source>
        <dbReference type="ARBA" id="ARBA00022723"/>
    </source>
</evidence>
<comment type="caution">
    <text evidence="5">The sequence shown here is derived from an EMBL/GenBank/DDBJ whole genome shotgun (WGS) entry which is preliminary data.</text>
</comment>
<name>X0TJ80_9ZZZZ</name>
<keyword evidence="3" id="KW-0560">Oxidoreductase</keyword>
<reference evidence="5" key="1">
    <citation type="journal article" date="2014" name="Front. Microbiol.">
        <title>High frequency of phylogenetically diverse reductive dehalogenase-homologous genes in deep subseafloor sedimentary metagenomes.</title>
        <authorList>
            <person name="Kawai M."/>
            <person name="Futagami T."/>
            <person name="Toyoda A."/>
            <person name="Takaki Y."/>
            <person name="Nishi S."/>
            <person name="Hori S."/>
            <person name="Arai W."/>
            <person name="Tsubouchi T."/>
            <person name="Morono Y."/>
            <person name="Uchiyama I."/>
            <person name="Ito T."/>
            <person name="Fujiyama A."/>
            <person name="Inagaki F."/>
            <person name="Takami H."/>
        </authorList>
    </citation>
    <scope>NUCLEOTIDE SEQUENCE</scope>
    <source>
        <strain evidence="5">Expedition CK06-06</strain>
    </source>
</reference>
<dbReference type="GO" id="GO:0008270">
    <property type="term" value="F:zinc ion binding"/>
    <property type="evidence" value="ECO:0007669"/>
    <property type="project" value="InterPro"/>
</dbReference>